<feature type="region of interest" description="Disordered" evidence="1">
    <location>
        <begin position="426"/>
        <end position="471"/>
    </location>
</feature>
<proteinExistence type="predicted"/>
<feature type="signal peptide" evidence="2">
    <location>
        <begin position="1"/>
        <end position="22"/>
    </location>
</feature>
<organism evidence="3">
    <name type="scientific">Graphocephala atropunctata</name>
    <dbReference type="NCBI Taxonomy" id="36148"/>
    <lineage>
        <taxon>Eukaryota</taxon>
        <taxon>Metazoa</taxon>
        <taxon>Ecdysozoa</taxon>
        <taxon>Arthropoda</taxon>
        <taxon>Hexapoda</taxon>
        <taxon>Insecta</taxon>
        <taxon>Pterygota</taxon>
        <taxon>Neoptera</taxon>
        <taxon>Paraneoptera</taxon>
        <taxon>Hemiptera</taxon>
        <taxon>Auchenorrhyncha</taxon>
        <taxon>Membracoidea</taxon>
        <taxon>Cicadellidae</taxon>
        <taxon>Cicadellinae</taxon>
        <taxon>Cicadellini</taxon>
        <taxon>Graphocephala</taxon>
    </lineage>
</organism>
<feature type="compositionally biased region" description="Low complexity" evidence="1">
    <location>
        <begin position="260"/>
        <end position="270"/>
    </location>
</feature>
<accession>A0A1B6MMF7</accession>
<evidence type="ECO:0000256" key="2">
    <source>
        <dbReference type="SAM" id="SignalP"/>
    </source>
</evidence>
<reference evidence="3" key="1">
    <citation type="submission" date="2015-11" db="EMBL/GenBank/DDBJ databases">
        <title>De novo transcriptome assembly of four potential Pierce s Disease insect vectors from Arizona vineyards.</title>
        <authorList>
            <person name="Tassone E.E."/>
        </authorList>
    </citation>
    <scope>NUCLEOTIDE SEQUENCE</scope>
</reference>
<feature type="region of interest" description="Disordered" evidence="1">
    <location>
        <begin position="657"/>
        <end position="766"/>
    </location>
</feature>
<feature type="chain" id="PRO_5008588359" evidence="2">
    <location>
        <begin position="23"/>
        <end position="840"/>
    </location>
</feature>
<dbReference type="AlphaFoldDB" id="A0A1B6MMF7"/>
<feature type="compositionally biased region" description="Polar residues" evidence="1">
    <location>
        <begin position="567"/>
        <end position="577"/>
    </location>
</feature>
<feature type="region of interest" description="Disordered" evidence="1">
    <location>
        <begin position="538"/>
        <end position="581"/>
    </location>
</feature>
<feature type="region of interest" description="Disordered" evidence="1">
    <location>
        <begin position="363"/>
        <end position="390"/>
    </location>
</feature>
<feature type="region of interest" description="Disordered" evidence="1">
    <location>
        <begin position="166"/>
        <end position="191"/>
    </location>
</feature>
<keyword evidence="2" id="KW-0732">Signal</keyword>
<gene>
    <name evidence="3" type="ORF">g.25210</name>
    <name evidence="4" type="ORF">g.25214</name>
</gene>
<feature type="region of interest" description="Disordered" evidence="1">
    <location>
        <begin position="57"/>
        <end position="82"/>
    </location>
</feature>
<feature type="non-terminal residue" evidence="3">
    <location>
        <position position="840"/>
    </location>
</feature>
<dbReference type="EMBL" id="GEBQ01002928">
    <property type="protein sequence ID" value="JAT37049.1"/>
    <property type="molecule type" value="Transcribed_RNA"/>
</dbReference>
<protein>
    <submittedName>
        <fullName evidence="3">Uncharacterized protein</fullName>
    </submittedName>
</protein>
<feature type="region of interest" description="Disordered" evidence="1">
    <location>
        <begin position="260"/>
        <end position="282"/>
    </location>
</feature>
<feature type="region of interest" description="Disordered" evidence="1">
    <location>
        <begin position="310"/>
        <end position="332"/>
    </location>
</feature>
<feature type="compositionally biased region" description="Low complexity" evidence="1">
    <location>
        <begin position="711"/>
        <end position="724"/>
    </location>
</feature>
<evidence type="ECO:0000313" key="4">
    <source>
        <dbReference type="EMBL" id="JAT38615.1"/>
    </source>
</evidence>
<evidence type="ECO:0000256" key="1">
    <source>
        <dbReference type="SAM" id="MobiDB-lite"/>
    </source>
</evidence>
<feature type="compositionally biased region" description="Basic and acidic residues" evidence="1">
    <location>
        <begin position="315"/>
        <end position="332"/>
    </location>
</feature>
<dbReference type="EMBL" id="GEBQ01001362">
    <property type="protein sequence ID" value="JAT38615.1"/>
    <property type="molecule type" value="Transcribed_RNA"/>
</dbReference>
<feature type="compositionally biased region" description="Polar residues" evidence="1">
    <location>
        <begin position="730"/>
        <end position="743"/>
    </location>
</feature>
<feature type="region of interest" description="Disordered" evidence="1">
    <location>
        <begin position="492"/>
        <end position="512"/>
    </location>
</feature>
<feature type="compositionally biased region" description="Polar residues" evidence="1">
    <location>
        <begin position="751"/>
        <end position="764"/>
    </location>
</feature>
<name>A0A1B6MMF7_9HEMI</name>
<feature type="compositionally biased region" description="Polar residues" evidence="1">
    <location>
        <begin position="659"/>
        <end position="668"/>
    </location>
</feature>
<evidence type="ECO:0000313" key="3">
    <source>
        <dbReference type="EMBL" id="JAT37049.1"/>
    </source>
</evidence>
<feature type="compositionally biased region" description="Acidic residues" evidence="1">
    <location>
        <begin position="166"/>
        <end position="176"/>
    </location>
</feature>
<feature type="compositionally biased region" description="Basic and acidic residues" evidence="1">
    <location>
        <begin position="669"/>
        <end position="699"/>
    </location>
</feature>
<sequence>MKTSRIFIYAVVLWTAVETRHAGRPRRSLDLEGKGGNLTQKQQQEVIHADVLQHFTTTPPASSEKPRDPTHDPTGSFIRDVPSIPEDVNVQNLKNDDHLRMADDRRISIDKKNPSEDFSDKGNVSLRTNRNDIISYNYNQTGPSDPRRSGVSLHSTYELLSTSVVYDEDSAREENEDSHPRPIASSTESYKKDSEWKNFEAKKKEKGKKEILDSVTVPTDHNGAVRIEKPFKDNIVSVKLKEKNKDSILEASDDIRSTTSRISDSVSFSVSEHDNNRPLDNIDDVKIDPIGISNKESVNQSVNSVINSNGVGGETLKKQREKLSVKRAHEESIDPKMSDNQMIEDTAKNTVPLLSLEPQTTPTAHISTTEKLSDPKQYVPFKNPHPTDSTPTKIEILGKLASASPTTIIKSSIAFKQQLANKLKGLEPAPTAPMNVDIEADDNLEKSNGKSSTKSSLRKKPKGDYHGTLPEMYIPPTATAWTLVTLKTTADSLRSTRKPASVDGKIPVSEGGLTTAESTLTSITPISRVKSFVPWSTRLRKNTSPSPPTTVSMDGATLTDKRESTSDNETSSASNQQLDEKVDPVIEKLSNHEAVTEEQSVIRTTLELDRNLTEESINLVQSTQNDIMVKDQSSTQQNPKVTLSTTTEKIAIPDLTPKDTLSLNTSTRSEAESGVAEKENIIETKPTSEEKDTLGKIEEEPKEIEEDKIEPISTNNTVNEVSVVDAMENVNPNSDNDLLTPTTKPEVVEPSKNSTSEISESDSVASDILLDGVGEEGKSAEEGDDEDYYKMRLTTTQPPMFEFFETTVIPDFDDDGDVESYREDDEFAMIDKLMTNQTTA</sequence>